<evidence type="ECO:0000313" key="1">
    <source>
        <dbReference type="EMBL" id="CAI9764823.1"/>
    </source>
</evidence>
<sequence length="130" mass="14914">MQTDIFQSSLKFIAYGDRPIEGLALEEAEDIESPQATADVIPWCKEYAEKYENENRIKRQCLWRKVAGNPKWIMLEVDNYPAKIVAPGGMRKKKLIETISRAQSAVSQMIVLKGREKLHVGFLPQREKHA</sequence>
<keyword evidence="2" id="KW-1185">Reference proteome</keyword>
<dbReference type="EMBL" id="OU503042">
    <property type="protein sequence ID" value="CAI9764823.1"/>
    <property type="molecule type" value="Genomic_DNA"/>
</dbReference>
<organism evidence="1 2">
    <name type="scientific">Fraxinus pennsylvanica</name>
    <dbReference type="NCBI Taxonomy" id="56036"/>
    <lineage>
        <taxon>Eukaryota</taxon>
        <taxon>Viridiplantae</taxon>
        <taxon>Streptophyta</taxon>
        <taxon>Embryophyta</taxon>
        <taxon>Tracheophyta</taxon>
        <taxon>Spermatophyta</taxon>
        <taxon>Magnoliopsida</taxon>
        <taxon>eudicotyledons</taxon>
        <taxon>Gunneridae</taxon>
        <taxon>Pentapetalae</taxon>
        <taxon>asterids</taxon>
        <taxon>lamiids</taxon>
        <taxon>Lamiales</taxon>
        <taxon>Oleaceae</taxon>
        <taxon>Oleeae</taxon>
        <taxon>Fraxinus</taxon>
    </lineage>
</organism>
<gene>
    <name evidence="1" type="ORF">FPE_LOCUS12253</name>
</gene>
<dbReference type="AlphaFoldDB" id="A0AAD1Z9S7"/>
<reference evidence="1" key="1">
    <citation type="submission" date="2023-05" db="EMBL/GenBank/DDBJ databases">
        <authorList>
            <person name="Huff M."/>
        </authorList>
    </citation>
    <scope>NUCLEOTIDE SEQUENCE</scope>
</reference>
<proteinExistence type="predicted"/>
<evidence type="ECO:0000313" key="2">
    <source>
        <dbReference type="Proteomes" id="UP000834106"/>
    </source>
</evidence>
<dbReference type="Proteomes" id="UP000834106">
    <property type="component" value="Chromosome 7"/>
</dbReference>
<protein>
    <submittedName>
        <fullName evidence="1">Uncharacterized protein</fullName>
    </submittedName>
</protein>
<name>A0AAD1Z9S7_9LAMI</name>
<accession>A0AAD1Z9S7</accession>